<dbReference type="InterPro" id="IPR020534">
    <property type="entry name" value="Uncharacterised_YqxA"/>
</dbReference>
<evidence type="ECO:0000313" key="2">
    <source>
        <dbReference type="Proteomes" id="UP000661691"/>
    </source>
</evidence>
<accession>A0A926N737</accession>
<organism evidence="1 2">
    <name type="scientific">Polycladospora coralii</name>
    <dbReference type="NCBI Taxonomy" id="2771432"/>
    <lineage>
        <taxon>Bacteria</taxon>
        <taxon>Bacillati</taxon>
        <taxon>Bacillota</taxon>
        <taxon>Bacilli</taxon>
        <taxon>Bacillales</taxon>
        <taxon>Thermoactinomycetaceae</taxon>
        <taxon>Polycladospora</taxon>
    </lineage>
</organism>
<keyword evidence="2" id="KW-1185">Reference proteome</keyword>
<gene>
    <name evidence="1" type="ORF">IC620_02025</name>
</gene>
<dbReference type="RefSeq" id="WP_191138973.1">
    <property type="nucleotide sequence ID" value="NZ_JACXAG020000002.1"/>
</dbReference>
<protein>
    <submittedName>
        <fullName evidence="1">DUF3679 domain-containing protein</fullName>
    </submittedName>
</protein>
<reference evidence="1" key="1">
    <citation type="submission" date="2020-09" db="EMBL/GenBank/DDBJ databases">
        <title>A novel bacterium of genus Hazenella, isolated from South China Sea.</title>
        <authorList>
            <person name="Huang H."/>
            <person name="Mo K."/>
            <person name="Hu Y."/>
        </authorList>
    </citation>
    <scope>NUCLEOTIDE SEQUENCE</scope>
    <source>
        <strain evidence="1">IB182357</strain>
    </source>
</reference>
<evidence type="ECO:0000313" key="1">
    <source>
        <dbReference type="EMBL" id="MBD1371136.1"/>
    </source>
</evidence>
<sequence>MRELLKIGAFVVVLLIGVFLGVYSAEKNMQKMAGIEGATRTIQITPQGDKVEISVLGQDIKAENPVENVEPVKEVVEMQGSKLAVIGNQIGNHLRTGARKAIEFMVGWMGQSDTKEDVEIKIEQG</sequence>
<dbReference type="Pfam" id="PF12438">
    <property type="entry name" value="DUF3679"/>
    <property type="match status" value="1"/>
</dbReference>
<dbReference type="AlphaFoldDB" id="A0A926N737"/>
<name>A0A926N737_9BACL</name>
<comment type="caution">
    <text evidence="1">The sequence shown here is derived from an EMBL/GenBank/DDBJ whole genome shotgun (WGS) entry which is preliminary data.</text>
</comment>
<proteinExistence type="predicted"/>
<dbReference type="Proteomes" id="UP000661691">
    <property type="component" value="Unassembled WGS sequence"/>
</dbReference>
<dbReference type="EMBL" id="JACXAH010000002">
    <property type="protein sequence ID" value="MBD1371136.1"/>
    <property type="molecule type" value="Genomic_DNA"/>
</dbReference>